<dbReference type="EMBL" id="JAOQJZ010000002">
    <property type="protein sequence ID" value="MCU6704833.1"/>
    <property type="molecule type" value="Genomic_DNA"/>
</dbReference>
<evidence type="ECO:0000256" key="6">
    <source>
        <dbReference type="ARBA" id="ARBA00049417"/>
    </source>
</evidence>
<keyword evidence="9" id="KW-1185">Reference proteome</keyword>
<dbReference type="GO" id="GO:0000166">
    <property type="term" value="F:nucleotide binding"/>
    <property type="evidence" value="ECO:0007669"/>
    <property type="project" value="UniProtKB-KW"/>
</dbReference>
<keyword evidence="2" id="KW-0479">Metal-binding</keyword>
<dbReference type="Proteomes" id="UP001208131">
    <property type="component" value="Unassembled WGS sequence"/>
</dbReference>
<evidence type="ECO:0000256" key="3">
    <source>
        <dbReference type="ARBA" id="ARBA00022741"/>
    </source>
</evidence>
<evidence type="ECO:0000259" key="7">
    <source>
        <dbReference type="PROSITE" id="PS51831"/>
    </source>
</evidence>
<evidence type="ECO:0000313" key="9">
    <source>
        <dbReference type="Proteomes" id="UP001208131"/>
    </source>
</evidence>
<keyword evidence="4 8" id="KW-0378">Hydrolase</keyword>
<comment type="caution">
    <text evidence="8">The sequence shown here is derived from an EMBL/GenBank/DDBJ whole genome shotgun (WGS) entry which is preliminary data.</text>
</comment>
<evidence type="ECO:0000256" key="5">
    <source>
        <dbReference type="ARBA" id="ARBA00023004"/>
    </source>
</evidence>
<dbReference type="Gene3D" id="1.10.3210.10">
    <property type="entry name" value="Hypothetical protein af1432"/>
    <property type="match status" value="1"/>
</dbReference>
<dbReference type="RefSeq" id="WP_046439317.1">
    <property type="nucleotide sequence ID" value="NZ_JAOQJZ010000002.1"/>
</dbReference>
<dbReference type="EC" id="3.6.1.41" evidence="1"/>
<keyword evidence="3" id="KW-0547">Nucleotide-binding</keyword>
<accession>A0AAE3LGS6</accession>
<evidence type="ECO:0000256" key="4">
    <source>
        <dbReference type="ARBA" id="ARBA00022801"/>
    </source>
</evidence>
<protein>
    <recommendedName>
        <fullName evidence="1">bis(5'-nucleosyl)-tetraphosphatase (symmetrical)</fullName>
        <ecNumber evidence="1">3.6.1.41</ecNumber>
    </recommendedName>
</protein>
<dbReference type="PANTHER" id="PTHR35795">
    <property type="entry name" value="SLR1885 PROTEIN"/>
    <property type="match status" value="1"/>
</dbReference>
<dbReference type="NCBIfam" id="TIGR00277">
    <property type="entry name" value="HDIG"/>
    <property type="match status" value="1"/>
</dbReference>
<dbReference type="Pfam" id="PF01966">
    <property type="entry name" value="HD"/>
    <property type="match status" value="1"/>
</dbReference>
<gene>
    <name evidence="8" type="primary">yqeK</name>
    <name evidence="8" type="ORF">OCV57_02675</name>
</gene>
<evidence type="ECO:0000256" key="2">
    <source>
        <dbReference type="ARBA" id="ARBA00022723"/>
    </source>
</evidence>
<dbReference type="InterPro" id="IPR006674">
    <property type="entry name" value="HD_domain"/>
</dbReference>
<dbReference type="GO" id="GO:0008803">
    <property type="term" value="F:bis(5'-nucleosyl)-tetraphosphatase (symmetrical) activity"/>
    <property type="evidence" value="ECO:0007669"/>
    <property type="project" value="UniProtKB-EC"/>
</dbReference>
<dbReference type="AlphaFoldDB" id="A0AAE3LGS6"/>
<dbReference type="InterPro" id="IPR051094">
    <property type="entry name" value="Diverse_Catalytic_Enzymes"/>
</dbReference>
<name>A0AAE3LGS6_9FIRM</name>
<sequence>MADKKTIGIYKAYLKEHLSKKRYTHSMNVANSAVELAKRYGADADKAYVAGLLHDVAKEIPALELAAIVSKSSLDVCDIEKKAVPLFHGIAGAELVQTLFDIHDPEIISAIRYHTVACGNMPKLSQIVYLADLISADRDYKDVKKMRKYAEQSLEKAMFEALKFSIKDSVEKGNTIPVSTLEAYNDFADNSK</sequence>
<dbReference type="PROSITE" id="PS51831">
    <property type="entry name" value="HD"/>
    <property type="match status" value="1"/>
</dbReference>
<proteinExistence type="predicted"/>
<dbReference type="InterPro" id="IPR005249">
    <property type="entry name" value="YqeK"/>
</dbReference>
<keyword evidence="5" id="KW-0408">Iron</keyword>
<dbReference type="PANTHER" id="PTHR35795:SF1">
    <property type="entry name" value="BIS(5'-NUCLEOSYL)-TETRAPHOSPHATASE, SYMMETRICAL"/>
    <property type="match status" value="1"/>
</dbReference>
<dbReference type="SUPFAM" id="SSF109604">
    <property type="entry name" value="HD-domain/PDEase-like"/>
    <property type="match status" value="1"/>
</dbReference>
<reference evidence="8 9" key="1">
    <citation type="journal article" date="2021" name="ISME Commun">
        <title>Automated analysis of genomic sequences facilitates high-throughput and comprehensive description of bacteria.</title>
        <authorList>
            <person name="Hitch T.C.A."/>
        </authorList>
    </citation>
    <scope>NUCLEOTIDE SEQUENCE [LARGE SCALE GENOMIC DNA]</scope>
    <source>
        <strain evidence="8 9">Sanger_31</strain>
    </source>
</reference>
<dbReference type="InterPro" id="IPR006675">
    <property type="entry name" value="HDIG_dom"/>
</dbReference>
<dbReference type="InterPro" id="IPR003607">
    <property type="entry name" value="HD/PDEase_dom"/>
</dbReference>
<organism evidence="8 9">
    <name type="scientific">Hominimerdicola aceti</name>
    <dbReference type="NCBI Taxonomy" id="2981726"/>
    <lineage>
        <taxon>Bacteria</taxon>
        <taxon>Bacillati</taxon>
        <taxon>Bacillota</taxon>
        <taxon>Clostridia</taxon>
        <taxon>Eubacteriales</taxon>
        <taxon>Oscillospiraceae</taxon>
        <taxon>Hominimerdicola</taxon>
    </lineage>
</organism>
<evidence type="ECO:0000313" key="8">
    <source>
        <dbReference type="EMBL" id="MCU6704833.1"/>
    </source>
</evidence>
<comment type="catalytic activity">
    <reaction evidence="6">
        <text>P(1),P(4)-bis(5'-adenosyl) tetraphosphate + H2O = 2 ADP + 2 H(+)</text>
        <dbReference type="Rhea" id="RHEA:24252"/>
        <dbReference type="ChEBI" id="CHEBI:15377"/>
        <dbReference type="ChEBI" id="CHEBI:15378"/>
        <dbReference type="ChEBI" id="CHEBI:58141"/>
        <dbReference type="ChEBI" id="CHEBI:456216"/>
        <dbReference type="EC" id="3.6.1.41"/>
    </reaction>
</comment>
<evidence type="ECO:0000256" key="1">
    <source>
        <dbReference type="ARBA" id="ARBA00012506"/>
    </source>
</evidence>
<dbReference type="SMART" id="SM00471">
    <property type="entry name" value="HDc"/>
    <property type="match status" value="1"/>
</dbReference>
<dbReference type="NCBIfam" id="TIGR00488">
    <property type="entry name" value="bis(5'-nucleosyl)-tetraphosphatase (symmetrical) YqeK"/>
    <property type="match status" value="1"/>
</dbReference>
<dbReference type="CDD" id="cd00077">
    <property type="entry name" value="HDc"/>
    <property type="match status" value="1"/>
</dbReference>
<dbReference type="GO" id="GO:0046872">
    <property type="term" value="F:metal ion binding"/>
    <property type="evidence" value="ECO:0007669"/>
    <property type="project" value="UniProtKB-KW"/>
</dbReference>
<feature type="domain" description="HD" evidence="7">
    <location>
        <begin position="22"/>
        <end position="137"/>
    </location>
</feature>